<feature type="binding site" evidence="12">
    <location>
        <position position="283"/>
    </location>
    <ligand>
        <name>substrate</name>
    </ligand>
</feature>
<feature type="binding site" evidence="13">
    <location>
        <position position="207"/>
    </location>
    <ligand>
        <name>thiamine diphosphate</name>
        <dbReference type="ChEBI" id="CHEBI:58937"/>
    </ligand>
</feature>
<evidence type="ECO:0000256" key="10">
    <source>
        <dbReference type="NCBIfam" id="TIGR00232"/>
    </source>
</evidence>
<feature type="site" description="Important for catalytic activity" evidence="15">
    <location>
        <position position="45"/>
    </location>
</feature>
<evidence type="ECO:0000256" key="8">
    <source>
        <dbReference type="ARBA" id="ARBA00023052"/>
    </source>
</evidence>
<evidence type="ECO:0000256" key="3">
    <source>
        <dbReference type="ARBA" id="ARBA00013152"/>
    </source>
</evidence>
<dbReference type="EC" id="2.2.1.1" evidence="3 10"/>
<feature type="binding site" evidence="12">
    <location>
        <position position="499"/>
    </location>
    <ligand>
        <name>substrate</name>
    </ligand>
</feature>
<dbReference type="Pfam" id="PF22613">
    <property type="entry name" value="Transketolase_C_1"/>
    <property type="match status" value="1"/>
</dbReference>
<evidence type="ECO:0000256" key="13">
    <source>
        <dbReference type="PIRSR" id="PIRSR605478-3"/>
    </source>
</evidence>
<keyword evidence="16" id="KW-0106">Calcium</keyword>
<dbReference type="RefSeq" id="WP_083043507.1">
    <property type="nucleotide sequence ID" value="NZ_MVHP01000027.1"/>
</dbReference>
<dbReference type="InterPro" id="IPR005475">
    <property type="entry name" value="Transketolase-like_Pyr-bd"/>
</dbReference>
<feature type="binding site" evidence="12">
    <location>
        <position position="45"/>
    </location>
    <ligand>
        <name>substrate</name>
    </ligand>
</feature>
<dbReference type="STRING" id="81858.BST23_19860"/>
<feature type="binding site" evidence="13">
    <location>
        <position position="178"/>
    </location>
    <ligand>
        <name>thiamine diphosphate</name>
        <dbReference type="ChEBI" id="CHEBI:58937"/>
    </ligand>
</feature>
<reference evidence="18 19" key="1">
    <citation type="submission" date="2017-02" db="EMBL/GenBank/DDBJ databases">
        <title>The new phylogeny of genus Mycobacterium.</title>
        <authorList>
            <person name="Tortoli E."/>
            <person name="Trovato A."/>
            <person name="Cirillo D.M."/>
        </authorList>
    </citation>
    <scope>NUCLEOTIDE SEQUENCE [LARGE SCALE GENOMIC DNA]</scope>
    <source>
        <strain evidence="18 19">FI-09383</strain>
    </source>
</reference>
<comment type="function">
    <text evidence="16">Catalyzes the transfer of a two-carbon ketol group from a ketose donor to an aldose acceptor, via a covalent intermediate with the cofactor thiamine pyrophosphate.</text>
</comment>
<feature type="active site" description="Proton donor" evidence="11">
    <location>
        <position position="441"/>
    </location>
</feature>
<dbReference type="CDD" id="cd02012">
    <property type="entry name" value="TPP_TK"/>
    <property type="match status" value="1"/>
</dbReference>
<evidence type="ECO:0000313" key="18">
    <source>
        <dbReference type="EMBL" id="ORA62342.1"/>
    </source>
</evidence>
<keyword evidence="8 13" id="KW-0786">Thiamine pyrophosphate</keyword>
<accession>A0A1X0CR11</accession>
<proteinExistence type="inferred from homology"/>
<feature type="site" description="Important for catalytic activity" evidence="15">
    <location>
        <position position="283"/>
    </location>
</feature>
<feature type="binding site" evidence="12">
    <location>
        <position position="491"/>
    </location>
    <ligand>
        <name>substrate</name>
    </ligand>
</feature>
<feature type="binding site" evidence="13">
    <location>
        <position position="283"/>
    </location>
    <ligand>
        <name>thiamine diphosphate</name>
        <dbReference type="ChEBI" id="CHEBI:58937"/>
    </ligand>
</feature>
<dbReference type="Gene3D" id="3.40.50.970">
    <property type="match status" value="2"/>
</dbReference>
<dbReference type="FunFam" id="3.40.50.970:FF:000003">
    <property type="entry name" value="Transketolase"/>
    <property type="match status" value="1"/>
</dbReference>
<dbReference type="GO" id="GO:0000287">
    <property type="term" value="F:magnesium ion binding"/>
    <property type="evidence" value="ECO:0007669"/>
    <property type="project" value="UniProtKB-ARBA"/>
</dbReference>
<comment type="caution">
    <text evidence="18">The sequence shown here is derived from an EMBL/GenBank/DDBJ whole genome shotgun (WGS) entry which is preliminary data.</text>
</comment>
<dbReference type="SUPFAM" id="SSF52518">
    <property type="entry name" value="Thiamin diphosphate-binding fold (THDP-binding)"/>
    <property type="match status" value="2"/>
</dbReference>
<gene>
    <name evidence="18" type="ORF">BST23_19860</name>
</gene>
<dbReference type="PROSITE" id="PS00801">
    <property type="entry name" value="TRANSKETOLASE_1"/>
    <property type="match status" value="1"/>
</dbReference>
<dbReference type="Pfam" id="PF02779">
    <property type="entry name" value="Transket_pyr"/>
    <property type="match status" value="1"/>
</dbReference>
<comment type="cofactor">
    <cofactor evidence="13">
        <name>thiamine diphosphate</name>
        <dbReference type="ChEBI" id="CHEBI:58937"/>
    </cofactor>
    <text evidence="13">Binds 1 thiamine pyrophosphate per subunit. During the reaction, the substrate forms a covalent intermediate with the cofactor.</text>
</comment>
<feature type="binding site" evidence="12">
    <location>
        <position position="552"/>
    </location>
    <ligand>
        <name>substrate</name>
    </ligand>
</feature>
<comment type="subunit">
    <text evidence="2 16">Homodimer.</text>
</comment>
<feature type="binding site" evidence="14">
    <location>
        <position position="209"/>
    </location>
    <ligand>
        <name>Mg(2+)</name>
        <dbReference type="ChEBI" id="CHEBI:18420"/>
    </ligand>
</feature>
<feature type="domain" description="Transketolase-like pyrimidine-binding" evidence="17">
    <location>
        <begin position="375"/>
        <end position="557"/>
    </location>
</feature>
<keyword evidence="6 14" id="KW-0479">Metal-binding</keyword>
<evidence type="ECO:0000256" key="2">
    <source>
        <dbReference type="ARBA" id="ARBA00011738"/>
    </source>
</evidence>
<feature type="binding site" evidence="12">
    <location>
        <position position="405"/>
    </location>
    <ligand>
        <name>substrate</name>
    </ligand>
</feature>
<dbReference type="Proteomes" id="UP000192772">
    <property type="component" value="Unassembled WGS sequence"/>
</dbReference>
<sequence length="696" mass="75251">MTTLEEISALTRPNHPDDWTEVDSRAVDTVRVLAADAVQKVGNGHPGTAMSLAPLAYTLFQRQMRHDPTDEHWLGRDRFVLSCGHSSLTLYIQLYLGGFGLELSDIEALRTWKSKTPGHPEFRHTKGVEITTGPLGQGLASAVGMAMASRYERGLFDPDAAPGTSPFDHYIYVIASDGDIEEGVTSEASSLAGTQQLGNLIVIYDQNQISIEDDTNIALSEDTAARYRAYGWHVQEVEGGENVTGIEEAIEAARKVTDKPSFIALRTVIGYPAPNLMNTGKAHGAALGEDEVAAVKKILGFDPDKSFEVAPEVLEHTRKLVDRGKEARAKWQSEFDAWAEREPDRKALLDRLLAHKLPEGWDADLTYWEPGSKEVATRAAFGQVLNDVAPKLPELWGGSADLAGSNNTTIKGAKSFGPPSISTKEYTADPYGRVLHFGVREHAMGAILSGIVLHGPTRAFGGTFLQFSDYMRAAVRLASLMDIDTIYIWTHDSIGLGEDGPTHQPIEHLAALRAIPNLSVVRPGDPNETAYAWRTIIERGANSGPVGLILTRQPIPVLEGTSAEGVARGGYVLGGAPDKQPDVALIGTGSELQLCVEAQKILAGKGITASVVSMPCVEWFEAQPVEYRDSVLPPAVSARVAVEAAVAQSWHKLVGDTGEIVSIEHYGESADYKTLFREFGFTPEAVVAAAERSLDN</sequence>
<dbReference type="InterPro" id="IPR005478">
    <property type="entry name" value="Transketolase_bac-like"/>
</dbReference>
<keyword evidence="5 16" id="KW-0808">Transferase</keyword>
<dbReference type="InterPro" id="IPR009014">
    <property type="entry name" value="Transketo_C/PFOR_II"/>
</dbReference>
<feature type="binding site" evidence="12">
    <location>
        <position position="503"/>
    </location>
    <ligand>
        <name>substrate</name>
    </ligand>
</feature>
<dbReference type="InterPro" id="IPR055152">
    <property type="entry name" value="Transketolase-like_C_2"/>
</dbReference>
<evidence type="ECO:0000256" key="16">
    <source>
        <dbReference type="RuleBase" id="RU004996"/>
    </source>
</evidence>
<dbReference type="PANTHER" id="PTHR43522:SF2">
    <property type="entry name" value="TRANSKETOLASE 1-RELATED"/>
    <property type="match status" value="1"/>
</dbReference>
<evidence type="ECO:0000256" key="12">
    <source>
        <dbReference type="PIRSR" id="PIRSR605478-2"/>
    </source>
</evidence>
<dbReference type="FunFam" id="3.40.50.970:FF:000004">
    <property type="entry name" value="Transketolase"/>
    <property type="match status" value="1"/>
</dbReference>
<feature type="binding site" evidence="12">
    <location>
        <position position="378"/>
    </location>
    <ligand>
        <name>substrate</name>
    </ligand>
</feature>
<dbReference type="GO" id="GO:0006098">
    <property type="term" value="P:pentose-phosphate shunt"/>
    <property type="evidence" value="ECO:0007669"/>
    <property type="project" value="TreeGrafter"/>
</dbReference>
<comment type="catalytic activity">
    <reaction evidence="9 16">
        <text>D-sedoheptulose 7-phosphate + D-glyceraldehyde 3-phosphate = aldehydo-D-ribose 5-phosphate + D-xylulose 5-phosphate</text>
        <dbReference type="Rhea" id="RHEA:10508"/>
        <dbReference type="ChEBI" id="CHEBI:57483"/>
        <dbReference type="ChEBI" id="CHEBI:57737"/>
        <dbReference type="ChEBI" id="CHEBI:58273"/>
        <dbReference type="ChEBI" id="CHEBI:59776"/>
        <dbReference type="EC" id="2.2.1.1"/>
    </reaction>
</comment>
<evidence type="ECO:0000256" key="14">
    <source>
        <dbReference type="PIRSR" id="PIRSR605478-4"/>
    </source>
</evidence>
<dbReference type="EMBL" id="MVHP01000027">
    <property type="protein sequence ID" value="ORA62342.1"/>
    <property type="molecule type" value="Genomic_DNA"/>
</dbReference>
<evidence type="ECO:0000256" key="1">
    <source>
        <dbReference type="ARBA" id="ARBA00007131"/>
    </source>
</evidence>
<evidence type="ECO:0000256" key="5">
    <source>
        <dbReference type="ARBA" id="ARBA00022679"/>
    </source>
</evidence>
<keyword evidence="7 14" id="KW-0460">Magnesium</keyword>
<evidence type="ECO:0000313" key="19">
    <source>
        <dbReference type="Proteomes" id="UP000192772"/>
    </source>
</evidence>
<feature type="binding site" evidence="13">
    <location>
        <position position="85"/>
    </location>
    <ligand>
        <name>thiamine diphosphate</name>
        <dbReference type="ChEBI" id="CHEBI:58937"/>
    </ligand>
</feature>
<feature type="binding site" evidence="14">
    <location>
        <position position="177"/>
    </location>
    <ligand>
        <name>Mg(2+)</name>
        <dbReference type="ChEBI" id="CHEBI:18420"/>
    </ligand>
</feature>
<feature type="binding site" evidence="13">
    <location>
        <position position="467"/>
    </location>
    <ligand>
        <name>thiamine diphosphate</name>
        <dbReference type="ChEBI" id="CHEBI:58937"/>
    </ligand>
</feature>
<evidence type="ECO:0000256" key="11">
    <source>
        <dbReference type="PIRSR" id="PIRSR605478-1"/>
    </source>
</evidence>
<comment type="cofactor">
    <cofactor evidence="14">
        <name>Mg(2+)</name>
        <dbReference type="ChEBI" id="CHEBI:18420"/>
    </cofactor>
    <text evidence="14">Binds 1 Mg(2+) ion per subunit. Can also utilize other divalent metal cations, such as Ca(2+), Mn(2+) and Co(2+).</text>
</comment>
<dbReference type="OrthoDB" id="8732661at2"/>
<dbReference type="CDD" id="cd07033">
    <property type="entry name" value="TPP_PYR_DXS_TK_like"/>
    <property type="match status" value="1"/>
</dbReference>
<dbReference type="InterPro" id="IPR020826">
    <property type="entry name" value="Transketolase_BS"/>
</dbReference>
<protein>
    <recommendedName>
        <fullName evidence="4 10">Transketolase</fullName>
        <ecNumber evidence="3 10">2.2.1.1</ecNumber>
    </recommendedName>
</protein>
<comment type="similarity">
    <text evidence="1 16">Belongs to the transketolase family.</text>
</comment>
<evidence type="ECO:0000256" key="9">
    <source>
        <dbReference type="ARBA" id="ARBA00049473"/>
    </source>
</evidence>
<evidence type="ECO:0000256" key="7">
    <source>
        <dbReference type="ARBA" id="ARBA00022842"/>
    </source>
</evidence>
<dbReference type="InterPro" id="IPR005474">
    <property type="entry name" value="Transketolase_N"/>
</dbReference>
<name>A0A1X0CR11_9MYCO</name>
<evidence type="ECO:0000256" key="15">
    <source>
        <dbReference type="PIRSR" id="PIRSR605478-5"/>
    </source>
</evidence>
<comment type="cofactor">
    <cofactor evidence="16">
        <name>Mg(2+)</name>
        <dbReference type="ChEBI" id="CHEBI:18420"/>
    </cofactor>
    <cofactor evidence="16">
        <name>Ca(2+)</name>
        <dbReference type="ChEBI" id="CHEBI:29108"/>
    </cofactor>
    <cofactor evidence="16">
        <name>Mn(2+)</name>
        <dbReference type="ChEBI" id="CHEBI:29035"/>
    </cofactor>
    <cofactor evidence="16">
        <name>Co(2+)</name>
        <dbReference type="ChEBI" id="CHEBI:48828"/>
    </cofactor>
    <text evidence="16">Binds 1 Mg(2+) ion per subunit. Can also utilize other divalent metal cations, such as Ca(2+), Mn(2+) and Co(2+).</text>
</comment>
<evidence type="ECO:0000256" key="6">
    <source>
        <dbReference type="ARBA" id="ARBA00022723"/>
    </source>
</evidence>
<dbReference type="InterPro" id="IPR049557">
    <property type="entry name" value="Transketolase_CS"/>
</dbReference>
<feature type="binding site" evidence="13">
    <location>
        <begin position="133"/>
        <end position="135"/>
    </location>
    <ligand>
        <name>thiamine diphosphate</name>
        <dbReference type="ChEBI" id="CHEBI:58937"/>
    </ligand>
</feature>
<evidence type="ECO:0000256" key="4">
    <source>
        <dbReference type="ARBA" id="ARBA00016662"/>
    </source>
</evidence>
<feature type="binding site" evidence="14">
    <location>
        <position position="207"/>
    </location>
    <ligand>
        <name>Mg(2+)</name>
        <dbReference type="ChEBI" id="CHEBI:18420"/>
    </ligand>
</feature>
<dbReference type="GO" id="GO:0005829">
    <property type="term" value="C:cytosol"/>
    <property type="evidence" value="ECO:0007669"/>
    <property type="project" value="TreeGrafter"/>
</dbReference>
<dbReference type="SMART" id="SM00861">
    <property type="entry name" value="Transket_pyr"/>
    <property type="match status" value="1"/>
</dbReference>
<dbReference type="AlphaFoldDB" id="A0A1X0CR11"/>
<dbReference type="PROSITE" id="PS00802">
    <property type="entry name" value="TRANSKETOLASE_2"/>
    <property type="match status" value="1"/>
</dbReference>
<dbReference type="FunFam" id="3.40.50.920:FF:000003">
    <property type="entry name" value="Transketolase"/>
    <property type="match status" value="1"/>
</dbReference>
<organism evidence="18 19">
    <name type="scientific">Mycolicibacterium elephantis</name>
    <dbReference type="NCBI Taxonomy" id="81858"/>
    <lineage>
        <taxon>Bacteria</taxon>
        <taxon>Bacillati</taxon>
        <taxon>Actinomycetota</taxon>
        <taxon>Actinomycetes</taxon>
        <taxon>Mycobacteriales</taxon>
        <taxon>Mycobacteriaceae</taxon>
        <taxon>Mycolicibacterium</taxon>
    </lineage>
</organism>
<dbReference type="GO" id="GO:0004802">
    <property type="term" value="F:transketolase activity"/>
    <property type="evidence" value="ECO:0007669"/>
    <property type="project" value="UniProtKB-UniRule"/>
</dbReference>
<dbReference type="Pfam" id="PF00456">
    <property type="entry name" value="Transketolase_N"/>
    <property type="match status" value="1"/>
</dbReference>
<dbReference type="Gene3D" id="3.40.50.920">
    <property type="match status" value="1"/>
</dbReference>
<evidence type="ECO:0000259" key="17">
    <source>
        <dbReference type="SMART" id="SM00861"/>
    </source>
</evidence>
<dbReference type="InterPro" id="IPR029061">
    <property type="entry name" value="THDP-binding"/>
</dbReference>
<dbReference type="InterPro" id="IPR033247">
    <property type="entry name" value="Transketolase_fam"/>
</dbReference>
<dbReference type="SUPFAM" id="SSF52922">
    <property type="entry name" value="TK C-terminal domain-like"/>
    <property type="match status" value="1"/>
</dbReference>
<dbReference type="PANTHER" id="PTHR43522">
    <property type="entry name" value="TRANSKETOLASE"/>
    <property type="match status" value="1"/>
</dbReference>
<dbReference type="NCBIfam" id="TIGR00232">
    <property type="entry name" value="tktlase_bact"/>
    <property type="match status" value="1"/>
</dbReference>